<dbReference type="AlphaFoldDB" id="A0A7W9LGM3"/>
<comment type="caution">
    <text evidence="2">The sequence shown here is derived from an EMBL/GenBank/DDBJ whole genome shotgun (WGS) entry which is preliminary data.</text>
</comment>
<dbReference type="Proteomes" id="UP000579153">
    <property type="component" value="Unassembled WGS sequence"/>
</dbReference>
<dbReference type="EMBL" id="JACHMB010000001">
    <property type="protein sequence ID" value="MBB5782998.1"/>
    <property type="molecule type" value="Genomic_DNA"/>
</dbReference>
<gene>
    <name evidence="2" type="ORF">HD596_009754</name>
</gene>
<name>A0A7W9LGM3_9ACTN</name>
<feature type="chain" id="PRO_5031416943" evidence="1">
    <location>
        <begin position="28"/>
        <end position="109"/>
    </location>
</feature>
<proteinExistence type="predicted"/>
<keyword evidence="1" id="KW-0732">Signal</keyword>
<keyword evidence="3" id="KW-1185">Reference proteome</keyword>
<evidence type="ECO:0000313" key="3">
    <source>
        <dbReference type="Proteomes" id="UP000579153"/>
    </source>
</evidence>
<organism evidence="2 3">
    <name type="scientific">Nonomuraea jabiensis</name>
    <dbReference type="NCBI Taxonomy" id="882448"/>
    <lineage>
        <taxon>Bacteria</taxon>
        <taxon>Bacillati</taxon>
        <taxon>Actinomycetota</taxon>
        <taxon>Actinomycetes</taxon>
        <taxon>Streptosporangiales</taxon>
        <taxon>Streptosporangiaceae</taxon>
        <taxon>Nonomuraea</taxon>
    </lineage>
</organism>
<accession>A0A7W9LGM3</accession>
<protein>
    <submittedName>
        <fullName evidence="2">Uncharacterized protein</fullName>
    </submittedName>
</protein>
<feature type="signal peptide" evidence="1">
    <location>
        <begin position="1"/>
        <end position="27"/>
    </location>
</feature>
<dbReference type="RefSeq" id="WP_185076017.1">
    <property type="nucleotide sequence ID" value="NZ_JACHMB010000001.1"/>
</dbReference>
<evidence type="ECO:0000313" key="2">
    <source>
        <dbReference type="EMBL" id="MBB5782998.1"/>
    </source>
</evidence>
<sequence>MRNSLIAVGGALLAATALYGSVTPATADTDLKRHHSKHCGLGVDDDITYHHVTDHGVFAGTREIKACKDGGGAGWDWSWDHHWKHRNWPTSGNGNWVGSWPDHGFHHDD</sequence>
<reference evidence="2 3" key="1">
    <citation type="submission" date="2020-08" db="EMBL/GenBank/DDBJ databases">
        <title>Sequencing the genomes of 1000 actinobacteria strains.</title>
        <authorList>
            <person name="Klenk H.-P."/>
        </authorList>
    </citation>
    <scope>NUCLEOTIDE SEQUENCE [LARGE SCALE GENOMIC DNA]</scope>
    <source>
        <strain evidence="2 3">DSM 45507</strain>
    </source>
</reference>
<evidence type="ECO:0000256" key="1">
    <source>
        <dbReference type="SAM" id="SignalP"/>
    </source>
</evidence>